<evidence type="ECO:0008006" key="4">
    <source>
        <dbReference type="Google" id="ProtNLM"/>
    </source>
</evidence>
<evidence type="ECO:0000313" key="3">
    <source>
        <dbReference type="Proteomes" id="UP000193920"/>
    </source>
</evidence>
<dbReference type="AlphaFoldDB" id="A0A1Y2C506"/>
<feature type="signal peptide" evidence="1">
    <location>
        <begin position="1"/>
        <end position="23"/>
    </location>
</feature>
<sequence>MKLINFLFCLITLFTLQWSTAFATEIKFPKDVNIKKNEKYKIQATIGILSYDKDGGLGYSNDVPINNCGYDDKNKTVLCNLTHDNRKFNFTFNVKVENKNKCKITNSTTFKKANLYSYDSEDKKYILDEYLVFLELEKDKITTFECNTRKFTLLTNDNCEFTLKIQQAKARVSRNKQRK</sequence>
<keyword evidence="3" id="KW-1185">Reference proteome</keyword>
<evidence type="ECO:0000256" key="1">
    <source>
        <dbReference type="SAM" id="SignalP"/>
    </source>
</evidence>
<keyword evidence="1" id="KW-0732">Signal</keyword>
<gene>
    <name evidence="2" type="ORF">LY90DRAFT_703881</name>
</gene>
<organism evidence="2 3">
    <name type="scientific">Neocallimastix californiae</name>
    <dbReference type="NCBI Taxonomy" id="1754190"/>
    <lineage>
        <taxon>Eukaryota</taxon>
        <taxon>Fungi</taxon>
        <taxon>Fungi incertae sedis</taxon>
        <taxon>Chytridiomycota</taxon>
        <taxon>Chytridiomycota incertae sedis</taxon>
        <taxon>Neocallimastigomycetes</taxon>
        <taxon>Neocallimastigales</taxon>
        <taxon>Neocallimastigaceae</taxon>
        <taxon>Neocallimastix</taxon>
    </lineage>
</organism>
<protein>
    <recommendedName>
        <fullName evidence="4">Autophagy-related protein 27</fullName>
    </recommendedName>
</protein>
<name>A0A1Y2C506_9FUNG</name>
<reference evidence="2 3" key="1">
    <citation type="submission" date="2016-08" db="EMBL/GenBank/DDBJ databases">
        <title>A Parts List for Fungal Cellulosomes Revealed by Comparative Genomics.</title>
        <authorList>
            <consortium name="DOE Joint Genome Institute"/>
            <person name="Haitjema C.H."/>
            <person name="Gilmore S.P."/>
            <person name="Henske J.K."/>
            <person name="Solomon K.V."/>
            <person name="De Groot R."/>
            <person name="Kuo A."/>
            <person name="Mondo S.J."/>
            <person name="Salamov A.A."/>
            <person name="Labutti K."/>
            <person name="Zhao Z."/>
            <person name="Chiniquy J."/>
            <person name="Barry K."/>
            <person name="Brewer H.M."/>
            <person name="Purvine S.O."/>
            <person name="Wright A.T."/>
            <person name="Boxma B."/>
            <person name="Van Alen T."/>
            <person name="Hackstein J.H."/>
            <person name="Baker S.E."/>
            <person name="Grigoriev I.V."/>
            <person name="O'Malley M.A."/>
        </authorList>
    </citation>
    <scope>NUCLEOTIDE SEQUENCE [LARGE SCALE GENOMIC DNA]</scope>
    <source>
        <strain evidence="2 3">G1</strain>
    </source>
</reference>
<feature type="chain" id="PRO_5013345068" description="Autophagy-related protein 27" evidence="1">
    <location>
        <begin position="24"/>
        <end position="179"/>
    </location>
</feature>
<evidence type="ECO:0000313" key="2">
    <source>
        <dbReference type="EMBL" id="ORY42101.1"/>
    </source>
</evidence>
<dbReference type="Proteomes" id="UP000193920">
    <property type="component" value="Unassembled WGS sequence"/>
</dbReference>
<accession>A0A1Y2C506</accession>
<comment type="caution">
    <text evidence="2">The sequence shown here is derived from an EMBL/GenBank/DDBJ whole genome shotgun (WGS) entry which is preliminary data.</text>
</comment>
<dbReference type="EMBL" id="MCOG01000121">
    <property type="protein sequence ID" value="ORY42101.1"/>
    <property type="molecule type" value="Genomic_DNA"/>
</dbReference>
<proteinExistence type="predicted"/>